<sequence>MSFCKKIMPVFAMTVLFSSTAAANNIFPHGCEVTGYGFNDNYLIINETGGQTFYLIQNRGNIPIEMQRFETHEVFMSPPLTTKIDPTNWSAFASDVEHLHFQCFVKENDSNVKVNCQDVLEVCQYPRVKFALSNMGNYWVSTNKAQSEVINEAAAKGIFLHW</sequence>
<feature type="signal peptide" evidence="1">
    <location>
        <begin position="1"/>
        <end position="23"/>
    </location>
</feature>
<dbReference type="AlphaFoldDB" id="A0A0W0TDP4"/>
<evidence type="ECO:0000313" key="3">
    <source>
        <dbReference type="Proteomes" id="UP000054736"/>
    </source>
</evidence>
<gene>
    <name evidence="2" type="primary">enhB_1</name>
    <name evidence="2" type="ORF">Ldro_0081</name>
</gene>
<keyword evidence="3" id="KW-1185">Reference proteome</keyword>
<feature type="chain" id="PRO_5006912910" evidence="1">
    <location>
        <begin position="24"/>
        <end position="162"/>
    </location>
</feature>
<organism evidence="2 3">
    <name type="scientific">Legionella drozanskii LLAP-1</name>
    <dbReference type="NCBI Taxonomy" id="1212489"/>
    <lineage>
        <taxon>Bacteria</taxon>
        <taxon>Pseudomonadati</taxon>
        <taxon>Pseudomonadota</taxon>
        <taxon>Gammaproteobacteria</taxon>
        <taxon>Legionellales</taxon>
        <taxon>Legionellaceae</taxon>
        <taxon>Legionella</taxon>
    </lineage>
</organism>
<name>A0A0W0TDP4_9GAMM</name>
<protein>
    <submittedName>
        <fullName evidence="2">Enhanced entry protein EnhB</fullName>
    </submittedName>
</protein>
<keyword evidence="1" id="KW-0732">Signal</keyword>
<comment type="caution">
    <text evidence="2">The sequence shown here is derived from an EMBL/GenBank/DDBJ whole genome shotgun (WGS) entry which is preliminary data.</text>
</comment>
<dbReference type="RefSeq" id="WP_058494447.1">
    <property type="nucleotide sequence ID" value="NZ_CAAAIU010000006.1"/>
</dbReference>
<evidence type="ECO:0000313" key="2">
    <source>
        <dbReference type="EMBL" id="KTC93731.1"/>
    </source>
</evidence>
<dbReference type="EMBL" id="LNXY01000001">
    <property type="protein sequence ID" value="KTC93731.1"/>
    <property type="molecule type" value="Genomic_DNA"/>
</dbReference>
<reference evidence="2 3" key="1">
    <citation type="submission" date="2015-11" db="EMBL/GenBank/DDBJ databases">
        <title>Genomic analysis of 38 Legionella species identifies large and diverse effector repertoires.</title>
        <authorList>
            <person name="Burstein D."/>
            <person name="Amaro F."/>
            <person name="Zusman T."/>
            <person name="Lifshitz Z."/>
            <person name="Cohen O."/>
            <person name="Gilbert J.A."/>
            <person name="Pupko T."/>
            <person name="Shuman H.A."/>
            <person name="Segal G."/>
        </authorList>
    </citation>
    <scope>NUCLEOTIDE SEQUENCE [LARGE SCALE GENOMIC DNA]</scope>
    <source>
        <strain evidence="2 3">ATCC 700990</strain>
    </source>
</reference>
<dbReference type="STRING" id="1212489.Ldro_0081"/>
<evidence type="ECO:0000256" key="1">
    <source>
        <dbReference type="SAM" id="SignalP"/>
    </source>
</evidence>
<dbReference type="PATRIC" id="fig|1212489.4.peg.81"/>
<accession>A0A0W0TDP4</accession>
<proteinExistence type="predicted"/>
<dbReference type="OrthoDB" id="5639597at2"/>
<dbReference type="Proteomes" id="UP000054736">
    <property type="component" value="Unassembled WGS sequence"/>
</dbReference>